<dbReference type="GO" id="GO:0005886">
    <property type="term" value="C:plasma membrane"/>
    <property type="evidence" value="ECO:0007669"/>
    <property type="project" value="TreeGrafter"/>
</dbReference>
<dbReference type="GO" id="GO:0042632">
    <property type="term" value="P:cholesterol homeostasis"/>
    <property type="evidence" value="ECO:0007669"/>
    <property type="project" value="TreeGrafter"/>
</dbReference>
<comment type="caution">
    <text evidence="2">The sequence shown here is derived from an EMBL/GenBank/DDBJ whole genome shotgun (WGS) entry which is preliminary data.</text>
</comment>
<organism evidence="2 3">
    <name type="scientific">Rostratula benghalensis</name>
    <name type="common">greater painted-snipe</name>
    <dbReference type="NCBI Taxonomy" id="118793"/>
    <lineage>
        <taxon>Eukaryota</taxon>
        <taxon>Metazoa</taxon>
        <taxon>Chordata</taxon>
        <taxon>Craniata</taxon>
        <taxon>Vertebrata</taxon>
        <taxon>Euteleostomi</taxon>
        <taxon>Archelosauria</taxon>
        <taxon>Archosauria</taxon>
        <taxon>Dinosauria</taxon>
        <taxon>Saurischia</taxon>
        <taxon>Theropoda</taxon>
        <taxon>Coelurosauria</taxon>
        <taxon>Aves</taxon>
        <taxon>Neognathae</taxon>
        <taxon>Neoaves</taxon>
        <taxon>Charadriiformes</taxon>
        <taxon>Rostratulidae</taxon>
        <taxon>Rostratula</taxon>
    </lineage>
</organism>
<sequence>LSVALSGTVLSRCPACARNFANIYCQNICSPDQSLFTNVTRVATLPQPTSQPSATAGHPSSPAVAAPRQAVLEYQCFYRRAFAD</sequence>
<feature type="non-terminal residue" evidence="2">
    <location>
        <position position="1"/>
    </location>
</feature>
<dbReference type="GO" id="GO:0015485">
    <property type="term" value="F:cholesterol binding"/>
    <property type="evidence" value="ECO:0007669"/>
    <property type="project" value="TreeGrafter"/>
</dbReference>
<proteinExistence type="predicted"/>
<dbReference type="Pfam" id="PF16414">
    <property type="entry name" value="NPC1_N"/>
    <property type="match status" value="1"/>
</dbReference>
<dbReference type="PANTHER" id="PTHR45727">
    <property type="entry name" value="NPC INTRACELLULAR CHOLESTEROL TRANSPORTER 1"/>
    <property type="match status" value="1"/>
</dbReference>
<evidence type="ECO:0000313" key="3">
    <source>
        <dbReference type="Proteomes" id="UP000545435"/>
    </source>
</evidence>
<feature type="non-terminal residue" evidence="2">
    <location>
        <position position="84"/>
    </location>
</feature>
<dbReference type="InterPro" id="IPR032190">
    <property type="entry name" value="NPC1_N"/>
</dbReference>
<dbReference type="GO" id="GO:0015918">
    <property type="term" value="P:sterol transport"/>
    <property type="evidence" value="ECO:0007669"/>
    <property type="project" value="TreeGrafter"/>
</dbReference>
<keyword evidence="3" id="KW-1185">Reference proteome</keyword>
<dbReference type="GO" id="GO:0030299">
    <property type="term" value="P:intestinal cholesterol absorption"/>
    <property type="evidence" value="ECO:0007669"/>
    <property type="project" value="TreeGrafter"/>
</dbReference>
<dbReference type="PANTHER" id="PTHR45727:SF3">
    <property type="entry name" value="NPC1-LIKE INTRACELLULAR CHOLESTEROL TRANSPORTER 1"/>
    <property type="match status" value="1"/>
</dbReference>
<protein>
    <submittedName>
        <fullName evidence="2">NPCL1 protein</fullName>
    </submittedName>
</protein>
<evidence type="ECO:0000313" key="2">
    <source>
        <dbReference type="EMBL" id="NXJ72980.1"/>
    </source>
</evidence>
<dbReference type="EMBL" id="VXAI01001855">
    <property type="protein sequence ID" value="NXJ72980.1"/>
    <property type="molecule type" value="Genomic_DNA"/>
</dbReference>
<dbReference type="Proteomes" id="UP000545435">
    <property type="component" value="Unassembled WGS sequence"/>
</dbReference>
<feature type="domain" description="Niemann-Pick C1 N-terminal" evidence="1">
    <location>
        <begin position="4"/>
        <end position="47"/>
    </location>
</feature>
<gene>
    <name evidence="2" type="primary">Npc1l1_1</name>
    <name evidence="2" type="ORF">ROSBEN_R15767</name>
</gene>
<name>A0A7L0DQL9_9CHAR</name>
<reference evidence="2 3" key="1">
    <citation type="submission" date="2019-09" db="EMBL/GenBank/DDBJ databases">
        <title>Bird 10,000 Genomes (B10K) Project - Family phase.</title>
        <authorList>
            <person name="Zhang G."/>
        </authorList>
    </citation>
    <scope>NUCLEOTIDE SEQUENCE [LARGE SCALE GENOMIC DNA]</scope>
    <source>
        <strain evidence="2">B10K-DU-006-20</strain>
        <tissue evidence="2">Mixed tissue sample</tissue>
    </source>
</reference>
<dbReference type="AlphaFoldDB" id="A0A7L0DQL9"/>
<accession>A0A7L0DQL9</accession>
<evidence type="ECO:0000259" key="1">
    <source>
        <dbReference type="Pfam" id="PF16414"/>
    </source>
</evidence>